<protein>
    <recommendedName>
        <fullName evidence="4">SlyX protein</fullName>
    </recommendedName>
</protein>
<feature type="coiled-coil region" evidence="1">
    <location>
        <begin position="33"/>
        <end position="60"/>
    </location>
</feature>
<keyword evidence="3" id="KW-1185">Reference proteome</keyword>
<proteinExistence type="predicted"/>
<sequence>MEPSEAIEPVPTSRLHDLSTTFALIERLEQLAARSARNDLARLDDEARRVNRGLERLLAELERPTNVRPLRPLDGASGF</sequence>
<dbReference type="STRING" id="285351.SAMN04488035_2571"/>
<dbReference type="RefSeq" id="WP_093379507.1">
    <property type="nucleotide sequence ID" value="NZ_BNAN01000001.1"/>
</dbReference>
<gene>
    <name evidence="2" type="ORF">SAMN04488035_2571</name>
</gene>
<reference evidence="3" key="1">
    <citation type="submission" date="2016-10" db="EMBL/GenBank/DDBJ databases">
        <authorList>
            <person name="Varghese N."/>
            <person name="Submissions S."/>
        </authorList>
    </citation>
    <scope>NUCLEOTIDE SEQUENCE [LARGE SCALE GENOMIC DNA]</scope>
    <source>
        <strain evidence="3">DSM 19083</strain>
    </source>
</reference>
<evidence type="ECO:0000313" key="2">
    <source>
        <dbReference type="EMBL" id="SFF33937.1"/>
    </source>
</evidence>
<evidence type="ECO:0008006" key="4">
    <source>
        <dbReference type="Google" id="ProtNLM"/>
    </source>
</evidence>
<evidence type="ECO:0000313" key="3">
    <source>
        <dbReference type="Proteomes" id="UP000198520"/>
    </source>
</evidence>
<evidence type="ECO:0000256" key="1">
    <source>
        <dbReference type="SAM" id="Coils"/>
    </source>
</evidence>
<dbReference type="AlphaFoldDB" id="A0A1I2HYS7"/>
<name>A0A1I2HYS7_9MICO</name>
<dbReference type="Proteomes" id="UP000198520">
    <property type="component" value="Unassembled WGS sequence"/>
</dbReference>
<accession>A0A1I2HYS7</accession>
<keyword evidence="1" id="KW-0175">Coiled coil</keyword>
<dbReference type="EMBL" id="FONZ01000005">
    <property type="protein sequence ID" value="SFF33937.1"/>
    <property type="molecule type" value="Genomic_DNA"/>
</dbReference>
<organism evidence="2 3">
    <name type="scientific">Flavimobilis marinus</name>
    <dbReference type="NCBI Taxonomy" id="285351"/>
    <lineage>
        <taxon>Bacteria</taxon>
        <taxon>Bacillati</taxon>
        <taxon>Actinomycetota</taxon>
        <taxon>Actinomycetes</taxon>
        <taxon>Micrococcales</taxon>
        <taxon>Jonesiaceae</taxon>
        <taxon>Flavimobilis</taxon>
    </lineage>
</organism>